<dbReference type="EMBL" id="GGEC01056942">
    <property type="protein sequence ID" value="MBX37426.1"/>
    <property type="molecule type" value="Transcribed_RNA"/>
</dbReference>
<name>A0A2P2N4U5_RHIMU</name>
<protein>
    <submittedName>
        <fullName evidence="1">Uncharacterized protein</fullName>
    </submittedName>
</protein>
<dbReference type="AlphaFoldDB" id="A0A2P2N4U5"/>
<sequence length="20" mass="2456">MMDGLTLRFTCLYYLVTKWT</sequence>
<evidence type="ECO:0000313" key="1">
    <source>
        <dbReference type="EMBL" id="MBX37426.1"/>
    </source>
</evidence>
<organism evidence="1">
    <name type="scientific">Rhizophora mucronata</name>
    <name type="common">Asiatic mangrove</name>
    <dbReference type="NCBI Taxonomy" id="61149"/>
    <lineage>
        <taxon>Eukaryota</taxon>
        <taxon>Viridiplantae</taxon>
        <taxon>Streptophyta</taxon>
        <taxon>Embryophyta</taxon>
        <taxon>Tracheophyta</taxon>
        <taxon>Spermatophyta</taxon>
        <taxon>Magnoliopsida</taxon>
        <taxon>eudicotyledons</taxon>
        <taxon>Gunneridae</taxon>
        <taxon>Pentapetalae</taxon>
        <taxon>rosids</taxon>
        <taxon>fabids</taxon>
        <taxon>Malpighiales</taxon>
        <taxon>Rhizophoraceae</taxon>
        <taxon>Rhizophora</taxon>
    </lineage>
</organism>
<reference evidence="1" key="1">
    <citation type="submission" date="2018-02" db="EMBL/GenBank/DDBJ databases">
        <title>Rhizophora mucronata_Transcriptome.</title>
        <authorList>
            <person name="Meera S.P."/>
            <person name="Sreeshan A."/>
            <person name="Augustine A."/>
        </authorList>
    </citation>
    <scope>NUCLEOTIDE SEQUENCE</scope>
    <source>
        <tissue evidence="1">Leaf</tissue>
    </source>
</reference>
<proteinExistence type="predicted"/>
<accession>A0A2P2N4U5</accession>